<protein>
    <submittedName>
        <fullName evidence="1">Uncharacterized protein</fullName>
    </submittedName>
</protein>
<name>A0ABV6LIH9_9BACI</name>
<evidence type="ECO:0000313" key="1">
    <source>
        <dbReference type="EMBL" id="MFC0522203.1"/>
    </source>
</evidence>
<evidence type="ECO:0000313" key="2">
    <source>
        <dbReference type="Proteomes" id="UP001589836"/>
    </source>
</evidence>
<sequence length="174" mass="19186">MQCHTLSSSVGMEDSIIVNLCSAIPIYCNNQLLLFQQIYKGGKNVIVKSGNGLDNRMGKAGLYLLYSKTNIPEVIFVPLKRPPAGEAYLQIANLQEKEYVTSRALYGDVLHSGLAPGTISSPLLLFAPMDLPIEMKTNVTTDPCRGWCTKPDTWNILCSTNNPDSRLCVVELFM</sequence>
<keyword evidence="2" id="KW-1185">Reference proteome</keyword>
<dbReference type="EMBL" id="JBHLTP010000002">
    <property type="protein sequence ID" value="MFC0522203.1"/>
    <property type="molecule type" value="Genomic_DNA"/>
</dbReference>
<dbReference type="Proteomes" id="UP001589836">
    <property type="component" value="Unassembled WGS sequence"/>
</dbReference>
<dbReference type="RefSeq" id="WP_377344728.1">
    <property type="nucleotide sequence ID" value="NZ_JBHLTP010000002.1"/>
</dbReference>
<gene>
    <name evidence="1" type="ORF">ACFFGV_01190</name>
</gene>
<accession>A0ABV6LIH9</accession>
<proteinExistence type="predicted"/>
<organism evidence="1 2">
    <name type="scientific">Pontibacillus salicampi</name>
    <dbReference type="NCBI Taxonomy" id="1449801"/>
    <lineage>
        <taxon>Bacteria</taxon>
        <taxon>Bacillati</taxon>
        <taxon>Bacillota</taxon>
        <taxon>Bacilli</taxon>
        <taxon>Bacillales</taxon>
        <taxon>Bacillaceae</taxon>
        <taxon>Pontibacillus</taxon>
    </lineage>
</organism>
<comment type="caution">
    <text evidence="1">The sequence shown here is derived from an EMBL/GenBank/DDBJ whole genome shotgun (WGS) entry which is preliminary data.</text>
</comment>
<reference evidence="1 2" key="1">
    <citation type="submission" date="2024-09" db="EMBL/GenBank/DDBJ databases">
        <authorList>
            <person name="Sun Q."/>
            <person name="Mori K."/>
        </authorList>
    </citation>
    <scope>NUCLEOTIDE SEQUENCE [LARGE SCALE GENOMIC DNA]</scope>
    <source>
        <strain evidence="1 2">NCAIM B.02529</strain>
    </source>
</reference>